<dbReference type="RefSeq" id="WP_094414402.1">
    <property type="nucleotide sequence ID" value="NZ_NOXV01000253.1"/>
</dbReference>
<evidence type="ECO:0000313" key="2">
    <source>
        <dbReference type="Proteomes" id="UP000216605"/>
    </source>
</evidence>
<gene>
    <name evidence="1" type="ORF">CHU92_08050</name>
</gene>
<dbReference type="AlphaFoldDB" id="A0A255Z7Y2"/>
<sequence>MIEFVNRNLEKTEPDYFYLVREHVTTFQMDDGKNKPFTHEQKFEGKDLLKCKTEAEKYYWERLEGLEQGKYFLPFAAPQYFEFGKNAAFSITLSLVEYYNDDEHFEHPLIGEDDETTAESIEIETAVLKSKGLL</sequence>
<dbReference type="Proteomes" id="UP000216605">
    <property type="component" value="Unassembled WGS sequence"/>
</dbReference>
<keyword evidence="2" id="KW-1185">Reference proteome</keyword>
<accession>A0A255Z7Y2</accession>
<evidence type="ECO:0000313" key="1">
    <source>
        <dbReference type="EMBL" id="OYQ37531.1"/>
    </source>
</evidence>
<protein>
    <submittedName>
        <fullName evidence="1">Uncharacterized protein</fullName>
    </submittedName>
</protein>
<reference evidence="1 2" key="1">
    <citation type="submission" date="2017-07" db="EMBL/GenBank/DDBJ databases">
        <title>Flavobacterium cyanobacteriorum sp. nov., isolated from cyanobacterial aggregates in a eutrophic lake.</title>
        <authorList>
            <person name="Cai H."/>
        </authorList>
    </citation>
    <scope>NUCLEOTIDE SEQUENCE [LARGE SCALE GENOMIC DNA]</scope>
    <source>
        <strain evidence="1 2">TH021</strain>
    </source>
</reference>
<proteinExistence type="predicted"/>
<dbReference type="EMBL" id="NOXV01000253">
    <property type="protein sequence ID" value="OYQ37531.1"/>
    <property type="molecule type" value="Genomic_DNA"/>
</dbReference>
<organism evidence="1 2">
    <name type="scientific">Flavobacterium cyanobacteriorum</name>
    <dbReference type="NCBI Taxonomy" id="2022802"/>
    <lineage>
        <taxon>Bacteria</taxon>
        <taxon>Pseudomonadati</taxon>
        <taxon>Bacteroidota</taxon>
        <taxon>Flavobacteriia</taxon>
        <taxon>Flavobacteriales</taxon>
        <taxon>Flavobacteriaceae</taxon>
        <taxon>Flavobacterium</taxon>
    </lineage>
</organism>
<comment type="caution">
    <text evidence="1">The sequence shown here is derived from an EMBL/GenBank/DDBJ whole genome shotgun (WGS) entry which is preliminary data.</text>
</comment>
<name>A0A255Z7Y2_9FLAO</name>